<keyword evidence="1 3" id="KW-0732">Signal</keyword>
<dbReference type="SUPFAM" id="SSF53850">
    <property type="entry name" value="Periplasmic binding protein-like II"/>
    <property type="match status" value="1"/>
</dbReference>
<name>A0ABT1R1D2_9HYPH</name>
<dbReference type="EMBL" id="WHSB02000001">
    <property type="protein sequence ID" value="MCQ4628983.1"/>
    <property type="molecule type" value="Genomic_DNA"/>
</dbReference>
<proteinExistence type="predicted"/>
<dbReference type="InterPro" id="IPR006059">
    <property type="entry name" value="SBP"/>
</dbReference>
<dbReference type="RefSeq" id="WP_256115073.1">
    <property type="nucleotide sequence ID" value="NZ_WHSB02000001.1"/>
</dbReference>
<protein>
    <submittedName>
        <fullName evidence="4">Extracellular solute-binding protein</fullName>
    </submittedName>
</protein>
<organism evidence="4 5">
    <name type="scientific">Shinella lacus</name>
    <dbReference type="NCBI Taxonomy" id="2654216"/>
    <lineage>
        <taxon>Bacteria</taxon>
        <taxon>Pseudomonadati</taxon>
        <taxon>Pseudomonadota</taxon>
        <taxon>Alphaproteobacteria</taxon>
        <taxon>Hyphomicrobiales</taxon>
        <taxon>Rhizobiaceae</taxon>
        <taxon>Shinella</taxon>
    </lineage>
</organism>
<dbReference type="PANTHER" id="PTHR30006">
    <property type="entry name" value="THIAMINE-BINDING PERIPLASMIC PROTEIN-RELATED"/>
    <property type="match status" value="1"/>
</dbReference>
<evidence type="ECO:0000313" key="5">
    <source>
        <dbReference type="Proteomes" id="UP000996601"/>
    </source>
</evidence>
<dbReference type="PANTHER" id="PTHR30006:SF2">
    <property type="entry name" value="ABC TRANSPORTER SUBSTRATE-BINDING PROTEIN"/>
    <property type="match status" value="1"/>
</dbReference>
<keyword evidence="5" id="KW-1185">Reference proteome</keyword>
<evidence type="ECO:0000256" key="3">
    <source>
        <dbReference type="SAM" id="SignalP"/>
    </source>
</evidence>
<gene>
    <name evidence="4" type="ORF">GB927_002970</name>
</gene>
<feature type="signal peptide" evidence="3">
    <location>
        <begin position="1"/>
        <end position="27"/>
    </location>
</feature>
<keyword evidence="2" id="KW-0574">Periplasm</keyword>
<dbReference type="Gene3D" id="3.40.190.10">
    <property type="entry name" value="Periplasmic binding protein-like II"/>
    <property type="match status" value="2"/>
</dbReference>
<feature type="chain" id="PRO_5045091763" evidence="3">
    <location>
        <begin position="28"/>
        <end position="347"/>
    </location>
</feature>
<dbReference type="Pfam" id="PF13416">
    <property type="entry name" value="SBP_bac_8"/>
    <property type="match status" value="1"/>
</dbReference>
<dbReference type="Proteomes" id="UP000996601">
    <property type="component" value="Unassembled WGS sequence"/>
</dbReference>
<accession>A0ABT1R1D2</accession>
<reference evidence="4" key="1">
    <citation type="submission" date="2021-07" db="EMBL/GenBank/DDBJ databases">
        <title>Shinella sp. nov., a novel member of the genus Shinella from water.</title>
        <authorList>
            <person name="Deng Y."/>
        </authorList>
    </citation>
    <scope>NUCLEOTIDE SEQUENCE</scope>
    <source>
        <strain evidence="4">CPCC 100929</strain>
    </source>
</reference>
<evidence type="ECO:0000256" key="1">
    <source>
        <dbReference type="ARBA" id="ARBA00022729"/>
    </source>
</evidence>
<evidence type="ECO:0000256" key="2">
    <source>
        <dbReference type="ARBA" id="ARBA00022764"/>
    </source>
</evidence>
<evidence type="ECO:0000313" key="4">
    <source>
        <dbReference type="EMBL" id="MCQ4628983.1"/>
    </source>
</evidence>
<sequence>MKMSTNLFKVLLLGATLGFAATQAASAQSWDEITAAAEKEGTVVFYHNILATGVEPVIQAFNADYPNINVEQIRLGSEAVTERFGTEFLAGRNLADVVMTNPDDDTAAGMKNGWALKWVPPEFADNFDPQYNDGDLNFTIQHSRQILIWNKTLVSDADAPKDWQDMLDPKFKGKVGMSPPWRSTAILQFVGFIQDKVGIKDFAEKLRENDVQFFDGSGGVVQAILRGDIALAEMSDLPIDGMISDGAPIGFIYPASGTTTAGKIVFAAAKAPHPNASKVLLNWLLSDKGQRALVTNNGMSVTRKGMPALANLPNTGDIPNAISGETLLTEERATEIVGQWRKVFGVQ</sequence>
<comment type="caution">
    <text evidence="4">The sequence shown here is derived from an EMBL/GenBank/DDBJ whole genome shotgun (WGS) entry which is preliminary data.</text>
</comment>